<protein>
    <submittedName>
        <fullName evidence="1">Phosphorylated adapter RNA export protein</fullName>
    </submittedName>
</protein>
<dbReference type="EMBL" id="CM037014">
    <property type="protein sequence ID" value="KAH7686432.1"/>
    <property type="molecule type" value="Genomic_DNA"/>
</dbReference>
<proteinExistence type="predicted"/>
<evidence type="ECO:0000313" key="1">
    <source>
        <dbReference type="EMBL" id="KAH7686432.1"/>
    </source>
</evidence>
<comment type="caution">
    <text evidence="1">The sequence shown here is derived from an EMBL/GenBank/DDBJ whole genome shotgun (WGS) entry which is preliminary data.</text>
</comment>
<reference evidence="2" key="1">
    <citation type="journal article" date="2022" name="Nat. Commun.">
        <title>Chromosome evolution and the genetic basis of agronomically important traits in greater yam.</title>
        <authorList>
            <person name="Bredeson J.V."/>
            <person name="Lyons J.B."/>
            <person name="Oniyinde I.O."/>
            <person name="Okereke N.R."/>
            <person name="Kolade O."/>
            <person name="Nnabue I."/>
            <person name="Nwadili C.O."/>
            <person name="Hribova E."/>
            <person name="Parker M."/>
            <person name="Nwogha J."/>
            <person name="Shu S."/>
            <person name="Carlson J."/>
            <person name="Kariba R."/>
            <person name="Muthemba S."/>
            <person name="Knop K."/>
            <person name="Barton G.J."/>
            <person name="Sherwood A.V."/>
            <person name="Lopez-Montes A."/>
            <person name="Asiedu R."/>
            <person name="Jamnadass R."/>
            <person name="Muchugi A."/>
            <person name="Goodstein D."/>
            <person name="Egesi C.N."/>
            <person name="Featherston J."/>
            <person name="Asfaw A."/>
            <person name="Simpson G.G."/>
            <person name="Dolezel J."/>
            <person name="Hendre P.S."/>
            <person name="Van Deynze A."/>
            <person name="Kumar P.L."/>
            <person name="Obidiegwu J.E."/>
            <person name="Bhattacharjee R."/>
            <person name="Rokhsar D.S."/>
        </authorList>
    </citation>
    <scope>NUCLEOTIDE SEQUENCE [LARGE SCALE GENOMIC DNA]</scope>
    <source>
        <strain evidence="2">cv. TDa95/00328</strain>
    </source>
</reference>
<keyword evidence="2" id="KW-1185">Reference proteome</keyword>
<sequence length="258" mass="28387">MAESESVLDAIFEDDGDAGETLDDYGDDNDVDMVDAAPLEAVASQLPSHGGDGSNKDVSGSGIGGKSQRRRANKKKNKKRRNSGLAPNITDINRFVIDTCRRLKEKKSYLIWNAVGCLGVSAVSELVKEVEAVQRCGGQKTADGKRFRMGGGILWNILKTREPNVYKEIMAKGKEFEKQFRQPKRAQKVEDKEEGISECRTQASIDGAGEVLNYSEPKPKAQDKPEASKPSNGRISALDRIRVPIVYDDLLEEGEIQE</sequence>
<accession>A0ACB7WEP1</accession>
<name>A0ACB7WEP1_DIOAL</name>
<organism evidence="1 2">
    <name type="scientific">Dioscorea alata</name>
    <name type="common">Purple yam</name>
    <dbReference type="NCBI Taxonomy" id="55571"/>
    <lineage>
        <taxon>Eukaryota</taxon>
        <taxon>Viridiplantae</taxon>
        <taxon>Streptophyta</taxon>
        <taxon>Embryophyta</taxon>
        <taxon>Tracheophyta</taxon>
        <taxon>Spermatophyta</taxon>
        <taxon>Magnoliopsida</taxon>
        <taxon>Liliopsida</taxon>
        <taxon>Dioscoreales</taxon>
        <taxon>Dioscoreaceae</taxon>
        <taxon>Dioscorea</taxon>
    </lineage>
</organism>
<dbReference type="Proteomes" id="UP000827976">
    <property type="component" value="Chromosome 4"/>
</dbReference>
<gene>
    <name evidence="1" type="ORF">IHE45_04G104300</name>
</gene>
<evidence type="ECO:0000313" key="2">
    <source>
        <dbReference type="Proteomes" id="UP000827976"/>
    </source>
</evidence>